<proteinExistence type="predicted"/>
<dbReference type="NCBIfam" id="TIGR02873">
    <property type="entry name" value="spore_ylxY"/>
    <property type="match status" value="1"/>
</dbReference>
<dbReference type="InterPro" id="IPR002509">
    <property type="entry name" value="NODB_dom"/>
</dbReference>
<dbReference type="InterPro" id="IPR011330">
    <property type="entry name" value="Glyco_hydro/deAcase_b/a-brl"/>
</dbReference>
<name>A0A0A2VH33_9BACI</name>
<dbReference type="PROSITE" id="PS51677">
    <property type="entry name" value="NODB"/>
    <property type="match status" value="1"/>
</dbReference>
<evidence type="ECO:0000259" key="1">
    <source>
        <dbReference type="PROSITE" id="PS51677"/>
    </source>
</evidence>
<dbReference type="InterPro" id="IPR050248">
    <property type="entry name" value="Polysacc_deacetylase_ArnD"/>
</dbReference>
<dbReference type="Proteomes" id="UP000030153">
    <property type="component" value="Unassembled WGS sequence"/>
</dbReference>
<dbReference type="PANTHER" id="PTHR10587:SF80">
    <property type="entry name" value="CHITOOLIGOSACCHARIDE DEACETYLASE"/>
    <property type="match status" value="1"/>
</dbReference>
<dbReference type="InterPro" id="IPR014228">
    <property type="entry name" value="Spore_polysacc_deacetyl_YlxY"/>
</dbReference>
<dbReference type="GO" id="GO:0016810">
    <property type="term" value="F:hydrolase activity, acting on carbon-nitrogen (but not peptide) bonds"/>
    <property type="evidence" value="ECO:0007669"/>
    <property type="project" value="InterPro"/>
</dbReference>
<sequence length="318" mass="36525">MMRRFVPIVVFVCMLLVSYKAFENPYSSSYLTSMKDQATPVANTEDALYKEIEEKAREYEKPAEDAVIHDVWKKMPGLNGLEVDIDKSYKKMKKKGKFEESLLVYKQTKPEVSLNDLPAAPIFRGHPDKEMVSLNINVSWGEEYIPDILNILKKNKVKATFFIEGKWANKNVDLVEMIQEEGHEIGNHAYNHPDMSKISKDEIQKQIKQTNDILQAITGEKPKWFAPPSGSWTDEVVEQADLLGMETILWTVDTIDWKKPAPEVMIRRVMSKLEGGSFVLMHPTTSVQNGLNDLILKIKQKDYTIDTVTKMLDEKRLK</sequence>
<dbReference type="SUPFAM" id="SSF88713">
    <property type="entry name" value="Glycoside hydrolase/deacetylase"/>
    <property type="match status" value="1"/>
</dbReference>
<dbReference type="GO" id="GO:0005975">
    <property type="term" value="P:carbohydrate metabolic process"/>
    <property type="evidence" value="ECO:0007669"/>
    <property type="project" value="InterPro"/>
</dbReference>
<dbReference type="eggNOG" id="COG0726">
    <property type="taxonomic scope" value="Bacteria"/>
</dbReference>
<organism evidence="2 3">
    <name type="scientific">Pontibacillus chungwhensis BH030062</name>
    <dbReference type="NCBI Taxonomy" id="1385513"/>
    <lineage>
        <taxon>Bacteria</taxon>
        <taxon>Bacillati</taxon>
        <taxon>Bacillota</taxon>
        <taxon>Bacilli</taxon>
        <taxon>Bacillales</taxon>
        <taxon>Bacillaceae</taxon>
        <taxon>Pontibacillus</taxon>
    </lineage>
</organism>
<dbReference type="CDD" id="cd10950">
    <property type="entry name" value="CE4_BsYlxY_like"/>
    <property type="match status" value="1"/>
</dbReference>
<evidence type="ECO:0000313" key="2">
    <source>
        <dbReference type="EMBL" id="KGP92905.1"/>
    </source>
</evidence>
<dbReference type="AlphaFoldDB" id="A0A0A2VH33"/>
<protein>
    <recommendedName>
        <fullName evidence="1">NodB homology domain-containing protein</fullName>
    </recommendedName>
</protein>
<feature type="domain" description="NodB homology" evidence="1">
    <location>
        <begin position="130"/>
        <end position="306"/>
    </location>
</feature>
<dbReference type="GO" id="GO:0016020">
    <property type="term" value="C:membrane"/>
    <property type="evidence" value="ECO:0007669"/>
    <property type="project" value="TreeGrafter"/>
</dbReference>
<accession>A0A0A2VH33</accession>
<dbReference type="Gene3D" id="3.20.20.370">
    <property type="entry name" value="Glycoside hydrolase/deacetylase"/>
    <property type="match status" value="1"/>
</dbReference>
<dbReference type="PANTHER" id="PTHR10587">
    <property type="entry name" value="GLYCOSYL TRANSFERASE-RELATED"/>
    <property type="match status" value="1"/>
</dbReference>
<reference evidence="2 3" key="1">
    <citation type="submission" date="2013-08" db="EMBL/GenBank/DDBJ databases">
        <title>Genome of Pontibacillus chungwhensis.</title>
        <authorList>
            <person name="Wang Q."/>
            <person name="Wang G."/>
        </authorList>
    </citation>
    <scope>NUCLEOTIDE SEQUENCE [LARGE SCALE GENOMIC DNA]</scope>
    <source>
        <strain evidence="2 3">BH030062</strain>
    </source>
</reference>
<dbReference type="STRING" id="1385513.N780_11185"/>
<keyword evidence="3" id="KW-1185">Reference proteome</keyword>
<comment type="caution">
    <text evidence="2">The sequence shown here is derived from an EMBL/GenBank/DDBJ whole genome shotgun (WGS) entry which is preliminary data.</text>
</comment>
<dbReference type="Pfam" id="PF01522">
    <property type="entry name" value="Polysacc_deac_1"/>
    <property type="match status" value="1"/>
</dbReference>
<evidence type="ECO:0000313" key="3">
    <source>
        <dbReference type="Proteomes" id="UP000030153"/>
    </source>
</evidence>
<dbReference type="EMBL" id="AVBG01000001">
    <property type="protein sequence ID" value="KGP92905.1"/>
    <property type="molecule type" value="Genomic_DNA"/>
</dbReference>
<gene>
    <name evidence="2" type="ORF">N780_11185</name>
</gene>